<dbReference type="Gene3D" id="3.40.50.720">
    <property type="entry name" value="NAD(P)-binding Rossmann-like Domain"/>
    <property type="match status" value="1"/>
</dbReference>
<dbReference type="InterPro" id="IPR055170">
    <property type="entry name" value="GFO_IDH_MocA-like_dom"/>
</dbReference>
<evidence type="ECO:0000256" key="8">
    <source>
        <dbReference type="ARBA" id="ARBA00043025"/>
    </source>
</evidence>
<protein>
    <recommendedName>
        <fullName evidence="5">Trans-1,2-dihydrobenzene-1,2-diol dehydrogenase</fullName>
        <ecNumber evidence="4">1.1.1.179</ecNumber>
        <ecNumber evidence="3">1.3.1.20</ecNumber>
    </recommendedName>
    <alternativeName>
        <fullName evidence="8">D-xylose 1-dehydrogenase</fullName>
    </alternativeName>
    <alternativeName>
        <fullName evidence="7">D-xylose-NADP dehydrogenase</fullName>
    </alternativeName>
    <alternativeName>
        <fullName evidence="6">Dimeric dihydrodiol dehydrogenase</fullName>
    </alternativeName>
</protein>
<dbReference type="PANTHER" id="PTHR22604:SF105">
    <property type="entry name" value="TRANS-1,2-DIHYDROBENZENE-1,2-DIOL DEHYDROGENASE"/>
    <property type="match status" value="1"/>
</dbReference>
<comment type="similarity">
    <text evidence="1">Belongs to the Gfo/Idh/MocA family.</text>
</comment>
<name>A0ABQ9FHU9_TEGGR</name>
<feature type="domain" description="Gfo/Idh/MocA-like oxidoreductase N-terminal" evidence="11">
    <location>
        <begin position="17"/>
        <end position="135"/>
    </location>
</feature>
<dbReference type="SUPFAM" id="SSF51735">
    <property type="entry name" value="NAD(P)-binding Rossmann-fold domains"/>
    <property type="match status" value="1"/>
</dbReference>
<keyword evidence="14" id="KW-1185">Reference proteome</keyword>
<evidence type="ECO:0000256" key="3">
    <source>
        <dbReference type="ARBA" id="ARBA00038853"/>
    </source>
</evidence>
<sequence>MGSYLTLGIRTRVMTTLRWGICGAGLISSDFCSALKTLPSGEHEIVAVAARDVSRSKEFADKFAVKKAYGSYEELASDPDIDVIYIGTIHIKHHEHSILMLKAGKHVLCEKPMAINLKQCREILKVAKESKRFFMEATWSRSLPIYEQIREELASGRLGDVQMVTAKLCIPLLNVERIANNKLGGGCLLDVGVYTLQFACMVYDENPEQIIATGYVNKNGIDENGAVILKYSGGRLASLAYSAKTHWVENNNGGIHGTKGSIELPTTFWCPKEAIMPSGKYTNDFPQGPEKYNFINAGGLRYQADKVRTSILEGKTECYVMPHRHSEMMFTITDEIRRQIGLKYNEDD</sequence>
<dbReference type="EC" id="1.3.1.20" evidence="3"/>
<evidence type="ECO:0000256" key="6">
    <source>
        <dbReference type="ARBA" id="ARBA00042926"/>
    </source>
</evidence>
<dbReference type="InterPro" id="IPR036291">
    <property type="entry name" value="NAD(P)-bd_dom_sf"/>
</dbReference>
<evidence type="ECO:0000256" key="10">
    <source>
        <dbReference type="ARBA" id="ARBA00049233"/>
    </source>
</evidence>
<proteinExistence type="inferred from homology"/>
<comment type="catalytic activity">
    <reaction evidence="9">
        <text>(1R,2R)-1,2-dihydrobenzene-1,2-diol + NADP(+) = catechol + NADPH + H(+)</text>
        <dbReference type="Rhea" id="RHEA:16729"/>
        <dbReference type="ChEBI" id="CHEBI:10702"/>
        <dbReference type="ChEBI" id="CHEBI:15378"/>
        <dbReference type="ChEBI" id="CHEBI:18135"/>
        <dbReference type="ChEBI" id="CHEBI:57783"/>
        <dbReference type="ChEBI" id="CHEBI:58349"/>
        <dbReference type="EC" id="1.3.1.20"/>
    </reaction>
</comment>
<gene>
    <name evidence="13" type="ORF">KUTeg_004773</name>
</gene>
<dbReference type="Gene3D" id="3.30.360.10">
    <property type="entry name" value="Dihydrodipicolinate Reductase, domain 2"/>
    <property type="match status" value="1"/>
</dbReference>
<evidence type="ECO:0000256" key="2">
    <source>
        <dbReference type="ARBA" id="ARBA00023002"/>
    </source>
</evidence>
<dbReference type="EMBL" id="JARBDR010000246">
    <property type="protein sequence ID" value="KAJ8316869.1"/>
    <property type="molecule type" value="Genomic_DNA"/>
</dbReference>
<comment type="caution">
    <text evidence="13">The sequence shown here is derived from an EMBL/GenBank/DDBJ whole genome shotgun (WGS) entry which is preliminary data.</text>
</comment>
<evidence type="ECO:0000256" key="4">
    <source>
        <dbReference type="ARBA" id="ARBA00038984"/>
    </source>
</evidence>
<evidence type="ECO:0000313" key="13">
    <source>
        <dbReference type="EMBL" id="KAJ8316869.1"/>
    </source>
</evidence>
<evidence type="ECO:0000256" key="5">
    <source>
        <dbReference type="ARBA" id="ARBA00040603"/>
    </source>
</evidence>
<accession>A0ABQ9FHU9</accession>
<dbReference type="Proteomes" id="UP001217089">
    <property type="component" value="Unassembled WGS sequence"/>
</dbReference>
<evidence type="ECO:0000313" key="14">
    <source>
        <dbReference type="Proteomes" id="UP001217089"/>
    </source>
</evidence>
<dbReference type="Pfam" id="PF01408">
    <property type="entry name" value="GFO_IDH_MocA"/>
    <property type="match status" value="1"/>
</dbReference>
<dbReference type="PANTHER" id="PTHR22604">
    <property type="entry name" value="OXIDOREDUCTASES"/>
    <property type="match status" value="1"/>
</dbReference>
<evidence type="ECO:0000259" key="11">
    <source>
        <dbReference type="Pfam" id="PF01408"/>
    </source>
</evidence>
<evidence type="ECO:0000256" key="9">
    <source>
        <dbReference type="ARBA" id="ARBA00047423"/>
    </source>
</evidence>
<organism evidence="13 14">
    <name type="scientific">Tegillarca granosa</name>
    <name type="common">Malaysian cockle</name>
    <name type="synonym">Anadara granosa</name>
    <dbReference type="NCBI Taxonomy" id="220873"/>
    <lineage>
        <taxon>Eukaryota</taxon>
        <taxon>Metazoa</taxon>
        <taxon>Spiralia</taxon>
        <taxon>Lophotrochozoa</taxon>
        <taxon>Mollusca</taxon>
        <taxon>Bivalvia</taxon>
        <taxon>Autobranchia</taxon>
        <taxon>Pteriomorphia</taxon>
        <taxon>Arcoida</taxon>
        <taxon>Arcoidea</taxon>
        <taxon>Arcidae</taxon>
        <taxon>Tegillarca</taxon>
    </lineage>
</organism>
<dbReference type="SUPFAM" id="SSF55347">
    <property type="entry name" value="Glyceraldehyde-3-phosphate dehydrogenase-like, C-terminal domain"/>
    <property type="match status" value="1"/>
</dbReference>
<dbReference type="Pfam" id="PF22725">
    <property type="entry name" value="GFO_IDH_MocA_C3"/>
    <property type="match status" value="1"/>
</dbReference>
<dbReference type="InterPro" id="IPR000683">
    <property type="entry name" value="Gfo/Idh/MocA-like_OxRdtase_N"/>
</dbReference>
<reference evidence="13 14" key="1">
    <citation type="submission" date="2022-12" db="EMBL/GenBank/DDBJ databases">
        <title>Chromosome-level genome of Tegillarca granosa.</title>
        <authorList>
            <person name="Kim J."/>
        </authorList>
    </citation>
    <scope>NUCLEOTIDE SEQUENCE [LARGE SCALE GENOMIC DNA]</scope>
    <source>
        <strain evidence="13">Teg-2019</strain>
        <tissue evidence="13">Adductor muscle</tissue>
    </source>
</reference>
<comment type="catalytic activity">
    <reaction evidence="10">
        <text>D-xylose + NADP(+) = D-xylono-1,5-lactone + NADPH + H(+)</text>
        <dbReference type="Rhea" id="RHEA:22000"/>
        <dbReference type="ChEBI" id="CHEBI:15378"/>
        <dbReference type="ChEBI" id="CHEBI:15867"/>
        <dbReference type="ChEBI" id="CHEBI:53455"/>
        <dbReference type="ChEBI" id="CHEBI:57783"/>
        <dbReference type="ChEBI" id="CHEBI:58349"/>
        <dbReference type="EC" id="1.1.1.179"/>
    </reaction>
</comment>
<evidence type="ECO:0000256" key="1">
    <source>
        <dbReference type="ARBA" id="ARBA00010928"/>
    </source>
</evidence>
<feature type="domain" description="GFO/IDH/MocA-like oxidoreductase" evidence="12">
    <location>
        <begin position="146"/>
        <end position="263"/>
    </location>
</feature>
<dbReference type="InterPro" id="IPR050984">
    <property type="entry name" value="Gfo/Idh/MocA_domain"/>
</dbReference>
<dbReference type="EC" id="1.1.1.179" evidence="4"/>
<keyword evidence="2" id="KW-0560">Oxidoreductase</keyword>
<evidence type="ECO:0000256" key="7">
    <source>
        <dbReference type="ARBA" id="ARBA00042988"/>
    </source>
</evidence>
<evidence type="ECO:0000259" key="12">
    <source>
        <dbReference type="Pfam" id="PF22725"/>
    </source>
</evidence>